<organism evidence="2 3">
    <name type="scientific">Liparis tanakae</name>
    <name type="common">Tanaka's snailfish</name>
    <dbReference type="NCBI Taxonomy" id="230148"/>
    <lineage>
        <taxon>Eukaryota</taxon>
        <taxon>Metazoa</taxon>
        <taxon>Chordata</taxon>
        <taxon>Craniata</taxon>
        <taxon>Vertebrata</taxon>
        <taxon>Euteleostomi</taxon>
        <taxon>Actinopterygii</taxon>
        <taxon>Neopterygii</taxon>
        <taxon>Teleostei</taxon>
        <taxon>Neoteleostei</taxon>
        <taxon>Acanthomorphata</taxon>
        <taxon>Eupercaria</taxon>
        <taxon>Perciformes</taxon>
        <taxon>Cottioidei</taxon>
        <taxon>Cottales</taxon>
        <taxon>Liparidae</taxon>
        <taxon>Liparis</taxon>
    </lineage>
</organism>
<dbReference type="AlphaFoldDB" id="A0A4Z2F516"/>
<reference evidence="2 3" key="1">
    <citation type="submission" date="2019-03" db="EMBL/GenBank/DDBJ databases">
        <title>First draft genome of Liparis tanakae, snailfish: a comprehensive survey of snailfish specific genes.</title>
        <authorList>
            <person name="Kim W."/>
            <person name="Song I."/>
            <person name="Jeong J.-H."/>
            <person name="Kim D."/>
            <person name="Kim S."/>
            <person name="Ryu S."/>
            <person name="Song J.Y."/>
            <person name="Lee S.K."/>
        </authorList>
    </citation>
    <scope>NUCLEOTIDE SEQUENCE [LARGE SCALE GENOMIC DNA]</scope>
    <source>
        <tissue evidence="2">Muscle</tissue>
    </source>
</reference>
<dbReference type="EMBL" id="SRLO01001648">
    <property type="protein sequence ID" value="TNN36198.1"/>
    <property type="molecule type" value="Genomic_DNA"/>
</dbReference>
<comment type="caution">
    <text evidence="2">The sequence shown here is derived from an EMBL/GenBank/DDBJ whole genome shotgun (WGS) entry which is preliminary data.</text>
</comment>
<feature type="chain" id="PRO_5021325189" description="Secreted protein" evidence="1">
    <location>
        <begin position="24"/>
        <end position="86"/>
    </location>
</feature>
<proteinExistence type="predicted"/>
<sequence>MKRQPPVSACVLRLLLLAAEARSLPIHHGGIVAAFLQQLLVAALLHQHPFLEEDYVVGLLHDVHLVGYQQHGAVVGFAQQRFAHLF</sequence>
<dbReference type="Proteomes" id="UP000314294">
    <property type="component" value="Unassembled WGS sequence"/>
</dbReference>
<accession>A0A4Z2F516</accession>
<evidence type="ECO:0000313" key="2">
    <source>
        <dbReference type="EMBL" id="TNN36198.1"/>
    </source>
</evidence>
<protein>
    <recommendedName>
        <fullName evidence="4">Secreted protein</fullName>
    </recommendedName>
</protein>
<name>A0A4Z2F516_9TELE</name>
<feature type="signal peptide" evidence="1">
    <location>
        <begin position="1"/>
        <end position="23"/>
    </location>
</feature>
<keyword evidence="1" id="KW-0732">Signal</keyword>
<gene>
    <name evidence="2" type="ORF">EYF80_053640</name>
</gene>
<keyword evidence="3" id="KW-1185">Reference proteome</keyword>
<evidence type="ECO:0000256" key="1">
    <source>
        <dbReference type="SAM" id="SignalP"/>
    </source>
</evidence>
<evidence type="ECO:0000313" key="3">
    <source>
        <dbReference type="Proteomes" id="UP000314294"/>
    </source>
</evidence>
<evidence type="ECO:0008006" key="4">
    <source>
        <dbReference type="Google" id="ProtNLM"/>
    </source>
</evidence>